<dbReference type="Proteomes" id="UP000434223">
    <property type="component" value="Unassembled WGS sequence"/>
</dbReference>
<name>A0A3E3DR56_9FIRM</name>
<evidence type="ECO:0000313" key="3">
    <source>
        <dbReference type="EMBL" id="MUB62911.1"/>
    </source>
</evidence>
<protein>
    <submittedName>
        <fullName evidence="4">Murein hydrolase</fullName>
    </submittedName>
</protein>
<dbReference type="GO" id="GO:0016787">
    <property type="term" value="F:hydrolase activity"/>
    <property type="evidence" value="ECO:0007669"/>
    <property type="project" value="UniProtKB-KW"/>
</dbReference>
<dbReference type="EMBL" id="QSSQ01000005">
    <property type="protein sequence ID" value="RGM06241.1"/>
    <property type="molecule type" value="Genomic_DNA"/>
</dbReference>
<reference evidence="3 8" key="2">
    <citation type="submission" date="2019-09" db="EMBL/GenBank/DDBJ databases">
        <title>Draft genome sequencing of Hungatella hathewayi 123Y-2.</title>
        <authorList>
            <person name="Lv Q."/>
            <person name="Li S."/>
        </authorList>
    </citation>
    <scope>NUCLEOTIDE SEQUENCE [LARGE SCALE GENOMIC DNA]</scope>
    <source>
        <strain evidence="3 8">123Y-2</strain>
    </source>
</reference>
<dbReference type="GeneID" id="93147935"/>
<evidence type="ECO:0000313" key="5">
    <source>
        <dbReference type="EMBL" id="RGM06241.1"/>
    </source>
</evidence>
<evidence type="ECO:0000313" key="7">
    <source>
        <dbReference type="Proteomes" id="UP000261257"/>
    </source>
</evidence>
<keyword evidence="1" id="KW-0812">Transmembrane</keyword>
<reference evidence="6 7" key="1">
    <citation type="submission" date="2018-08" db="EMBL/GenBank/DDBJ databases">
        <title>A genome reference for cultivated species of the human gut microbiota.</title>
        <authorList>
            <person name="Zou Y."/>
            <person name="Xue W."/>
            <person name="Luo G."/>
        </authorList>
    </citation>
    <scope>NUCLEOTIDE SEQUENCE [LARGE SCALE GENOMIC DNA]</scope>
    <source>
        <strain evidence="4 6">AF19-13AC</strain>
        <strain evidence="5 7">TF05-11AC</strain>
    </source>
</reference>
<dbReference type="Proteomes" id="UP000261257">
    <property type="component" value="Unassembled WGS sequence"/>
</dbReference>
<organism evidence="4 6">
    <name type="scientific">Hungatella hathewayi</name>
    <dbReference type="NCBI Taxonomy" id="154046"/>
    <lineage>
        <taxon>Bacteria</taxon>
        <taxon>Bacillati</taxon>
        <taxon>Bacillota</taxon>
        <taxon>Clostridia</taxon>
        <taxon>Lachnospirales</taxon>
        <taxon>Lachnospiraceae</taxon>
        <taxon>Hungatella</taxon>
    </lineage>
</organism>
<keyword evidence="1" id="KW-1133">Transmembrane helix</keyword>
<evidence type="ECO:0000259" key="2">
    <source>
        <dbReference type="Pfam" id="PF13529"/>
    </source>
</evidence>
<dbReference type="OrthoDB" id="3186156at2"/>
<feature type="domain" description="Peptidase C39-like" evidence="2">
    <location>
        <begin position="108"/>
        <end position="240"/>
    </location>
</feature>
<evidence type="ECO:0000313" key="4">
    <source>
        <dbReference type="EMBL" id="RGD71409.1"/>
    </source>
</evidence>
<sequence>MISPVVIKTAVGIAARAASDEKARNRMIVLIVTPVAFLLFVISFSLYLITNPLSVLKVFLDAEELELVEEFQIDHGYHQNLGIYENDYLQGNGQTYEGVVFGDAGETEVVYYSQLDKRWAGASYGDSTIGRSGCGPTSMSIVISTLTGQAVDPPHMAGWSYQNGYYCSGSGSYHSLIPGAAESYGLTAKGNLTAQEIVDALKNRELVVAIMAKGHFTKNGHFIVLRGVTREGKILVADPASIERSNQEWDLSLIMNEARKGAGAGGPFWAIGKKGA</sequence>
<evidence type="ECO:0000256" key="1">
    <source>
        <dbReference type="SAM" id="Phobius"/>
    </source>
</evidence>
<feature type="transmembrane region" description="Helical" evidence="1">
    <location>
        <begin position="28"/>
        <end position="49"/>
    </location>
</feature>
<evidence type="ECO:0000313" key="8">
    <source>
        <dbReference type="Proteomes" id="UP000434223"/>
    </source>
</evidence>
<gene>
    <name evidence="4" type="ORF">DWX31_07440</name>
    <name evidence="5" type="ORF">DXC39_08750</name>
    <name evidence="3" type="ORF">GNE07_07545</name>
</gene>
<dbReference type="AlphaFoldDB" id="A0A3E3DR56"/>
<dbReference type="EMBL" id="WNME01000004">
    <property type="protein sequence ID" value="MUB62911.1"/>
    <property type="molecule type" value="Genomic_DNA"/>
</dbReference>
<dbReference type="EMBL" id="QTJW01000004">
    <property type="protein sequence ID" value="RGD71409.1"/>
    <property type="molecule type" value="Genomic_DNA"/>
</dbReference>
<accession>A0A3E3DR56</accession>
<dbReference type="Gene3D" id="3.90.70.10">
    <property type="entry name" value="Cysteine proteinases"/>
    <property type="match status" value="1"/>
</dbReference>
<comment type="caution">
    <text evidence="4">The sequence shown here is derived from an EMBL/GenBank/DDBJ whole genome shotgun (WGS) entry which is preliminary data.</text>
</comment>
<keyword evidence="4" id="KW-0378">Hydrolase</keyword>
<dbReference type="Proteomes" id="UP000261023">
    <property type="component" value="Unassembled WGS sequence"/>
</dbReference>
<dbReference type="Pfam" id="PF13529">
    <property type="entry name" value="Peptidase_C39_2"/>
    <property type="match status" value="1"/>
</dbReference>
<evidence type="ECO:0000313" key="6">
    <source>
        <dbReference type="Proteomes" id="UP000261023"/>
    </source>
</evidence>
<dbReference type="RefSeq" id="WP_006772911.1">
    <property type="nucleotide sequence ID" value="NZ_CABJBJ010000069.1"/>
</dbReference>
<keyword evidence="1" id="KW-0472">Membrane</keyword>
<proteinExistence type="predicted"/>
<dbReference type="InterPro" id="IPR039564">
    <property type="entry name" value="Peptidase_C39-like"/>
</dbReference>